<dbReference type="GO" id="GO:0046872">
    <property type="term" value="F:metal ion binding"/>
    <property type="evidence" value="ECO:0007669"/>
    <property type="project" value="UniProtKB-KW"/>
</dbReference>
<protein>
    <recommendedName>
        <fullName evidence="6">CENP-V/GFA domain-containing protein</fullName>
    </recommendedName>
</protein>
<dbReference type="PANTHER" id="PTHR33337">
    <property type="entry name" value="GFA DOMAIN-CONTAINING PROTEIN"/>
    <property type="match status" value="1"/>
</dbReference>
<dbReference type="OrthoDB" id="5290969at2759"/>
<feature type="region of interest" description="Disordered" evidence="5">
    <location>
        <begin position="127"/>
        <end position="171"/>
    </location>
</feature>
<evidence type="ECO:0000256" key="4">
    <source>
        <dbReference type="ARBA" id="ARBA00023239"/>
    </source>
</evidence>
<comment type="caution">
    <text evidence="7">The sequence shown here is derived from an EMBL/GenBank/DDBJ whole genome shotgun (WGS) entry which is preliminary data.</text>
</comment>
<feature type="compositionally biased region" description="Low complexity" evidence="5">
    <location>
        <begin position="134"/>
        <end position="149"/>
    </location>
</feature>
<dbReference type="InterPro" id="IPR011057">
    <property type="entry name" value="Mss4-like_sf"/>
</dbReference>
<dbReference type="SUPFAM" id="SSF51316">
    <property type="entry name" value="Mss4-like"/>
    <property type="match status" value="1"/>
</dbReference>
<keyword evidence="4" id="KW-0456">Lyase</keyword>
<keyword evidence="3" id="KW-0862">Zinc</keyword>
<dbReference type="Gene3D" id="3.90.1590.10">
    <property type="entry name" value="glutathione-dependent formaldehyde- activating enzyme (gfa)"/>
    <property type="match status" value="1"/>
</dbReference>
<evidence type="ECO:0000256" key="3">
    <source>
        <dbReference type="ARBA" id="ARBA00022833"/>
    </source>
</evidence>
<gene>
    <name evidence="7" type="ORF">CRHIZ90672A_00011341</name>
</gene>
<comment type="similarity">
    <text evidence="1">Belongs to the Gfa family.</text>
</comment>
<evidence type="ECO:0000256" key="2">
    <source>
        <dbReference type="ARBA" id="ARBA00022723"/>
    </source>
</evidence>
<dbReference type="Pfam" id="PF04828">
    <property type="entry name" value="GFA"/>
    <property type="match status" value="1"/>
</dbReference>
<dbReference type="AlphaFoldDB" id="A0A9N9VZ54"/>
<dbReference type="Proteomes" id="UP000696573">
    <property type="component" value="Unassembled WGS sequence"/>
</dbReference>
<dbReference type="GO" id="GO:0016846">
    <property type="term" value="F:carbon-sulfur lyase activity"/>
    <property type="evidence" value="ECO:0007669"/>
    <property type="project" value="InterPro"/>
</dbReference>
<dbReference type="PROSITE" id="PS51891">
    <property type="entry name" value="CENP_V_GFA"/>
    <property type="match status" value="1"/>
</dbReference>
<name>A0A9N9VZ54_9HYPO</name>
<evidence type="ECO:0000313" key="8">
    <source>
        <dbReference type="Proteomes" id="UP000696573"/>
    </source>
</evidence>
<reference evidence="7" key="1">
    <citation type="submission" date="2021-10" db="EMBL/GenBank/DDBJ databases">
        <authorList>
            <person name="Piombo E."/>
        </authorList>
    </citation>
    <scope>NUCLEOTIDE SEQUENCE</scope>
</reference>
<evidence type="ECO:0000256" key="1">
    <source>
        <dbReference type="ARBA" id="ARBA00005495"/>
    </source>
</evidence>
<feature type="domain" description="CENP-V/GFA" evidence="6">
    <location>
        <begin position="1"/>
        <end position="103"/>
    </location>
</feature>
<proteinExistence type="inferred from homology"/>
<accession>A0A9N9VZ54</accession>
<evidence type="ECO:0000256" key="5">
    <source>
        <dbReference type="SAM" id="MobiDB-lite"/>
    </source>
</evidence>
<feature type="compositionally biased region" description="Basic and acidic residues" evidence="5">
    <location>
        <begin position="162"/>
        <end position="171"/>
    </location>
</feature>
<organism evidence="7 8">
    <name type="scientific">Clonostachys rhizophaga</name>
    <dbReference type="NCBI Taxonomy" id="160324"/>
    <lineage>
        <taxon>Eukaryota</taxon>
        <taxon>Fungi</taxon>
        <taxon>Dikarya</taxon>
        <taxon>Ascomycota</taxon>
        <taxon>Pezizomycotina</taxon>
        <taxon>Sordariomycetes</taxon>
        <taxon>Hypocreomycetidae</taxon>
        <taxon>Hypocreales</taxon>
        <taxon>Bionectriaceae</taxon>
        <taxon>Clonostachys</taxon>
    </lineage>
</organism>
<dbReference type="InterPro" id="IPR006913">
    <property type="entry name" value="CENP-V/GFA"/>
</dbReference>
<evidence type="ECO:0000313" key="7">
    <source>
        <dbReference type="EMBL" id="CAH0037846.1"/>
    </source>
</evidence>
<keyword evidence="2" id="KW-0479">Metal-binding</keyword>
<dbReference type="PANTHER" id="PTHR33337:SF3">
    <property type="entry name" value="CENP-V_GFA DOMAIN-CONTAINING PROTEIN"/>
    <property type="match status" value="1"/>
</dbReference>
<keyword evidence="8" id="KW-1185">Reference proteome</keyword>
<sequence length="171" mass="18591">MEAACQCGAVRFTTPLPNPLALYVCHCDDCRRQASSAFGSSAIFPRFNLPDSELLSCYRRPTSTGQTLYCYFCRNCGTRMLHSVPNKNVISIKAGCIQGLDWTKAIHIWAKNAMVPIPEGSESYTYGPPSSRNSCAAYSSPGSSSEGSYDQPDELMGNGSCHVEDGHESTK</sequence>
<dbReference type="EMBL" id="CABFNQ020000759">
    <property type="protein sequence ID" value="CAH0037846.1"/>
    <property type="molecule type" value="Genomic_DNA"/>
</dbReference>
<evidence type="ECO:0000259" key="6">
    <source>
        <dbReference type="PROSITE" id="PS51891"/>
    </source>
</evidence>